<reference evidence="1 2" key="1">
    <citation type="submission" date="2023-01" db="EMBL/GenBank/DDBJ databases">
        <authorList>
            <person name="Whitehead M."/>
        </authorList>
    </citation>
    <scope>NUCLEOTIDE SEQUENCE [LARGE SCALE GENOMIC DNA]</scope>
</reference>
<name>A0AAV0WFQ4_9HEMI</name>
<dbReference type="EMBL" id="CARXXK010000002">
    <property type="protein sequence ID" value="CAI6354719.1"/>
    <property type="molecule type" value="Genomic_DNA"/>
</dbReference>
<dbReference type="AlphaFoldDB" id="A0AAV0WFQ4"/>
<sequence>MFPIASTSGSGLKLKKTTAVVDNFSQIKHLLNAEDENQKKMLQEIKIKNKIFKNDQNQLLMYKQRMRREEATLKATRSKITELHALLEKIKKT</sequence>
<evidence type="ECO:0000313" key="1">
    <source>
        <dbReference type="EMBL" id="CAI6354719.1"/>
    </source>
</evidence>
<dbReference type="Proteomes" id="UP001160148">
    <property type="component" value="Unassembled WGS sequence"/>
</dbReference>
<accession>A0AAV0WFQ4</accession>
<keyword evidence="2" id="KW-1185">Reference proteome</keyword>
<organism evidence="1 2">
    <name type="scientific">Macrosiphum euphorbiae</name>
    <name type="common">potato aphid</name>
    <dbReference type="NCBI Taxonomy" id="13131"/>
    <lineage>
        <taxon>Eukaryota</taxon>
        <taxon>Metazoa</taxon>
        <taxon>Ecdysozoa</taxon>
        <taxon>Arthropoda</taxon>
        <taxon>Hexapoda</taxon>
        <taxon>Insecta</taxon>
        <taxon>Pterygota</taxon>
        <taxon>Neoptera</taxon>
        <taxon>Paraneoptera</taxon>
        <taxon>Hemiptera</taxon>
        <taxon>Sternorrhyncha</taxon>
        <taxon>Aphidomorpha</taxon>
        <taxon>Aphidoidea</taxon>
        <taxon>Aphididae</taxon>
        <taxon>Macrosiphini</taxon>
        <taxon>Macrosiphum</taxon>
    </lineage>
</organism>
<proteinExistence type="predicted"/>
<gene>
    <name evidence="1" type="ORF">MEUPH1_LOCUS10677</name>
</gene>
<evidence type="ECO:0000313" key="2">
    <source>
        <dbReference type="Proteomes" id="UP001160148"/>
    </source>
</evidence>
<comment type="caution">
    <text evidence="1">The sequence shown here is derived from an EMBL/GenBank/DDBJ whole genome shotgun (WGS) entry which is preliminary data.</text>
</comment>
<protein>
    <submittedName>
        <fullName evidence="1">Uncharacterized protein</fullName>
    </submittedName>
</protein>